<accession>A0A426ZRS4</accession>
<evidence type="ECO:0000313" key="2">
    <source>
        <dbReference type="Proteomes" id="UP000287651"/>
    </source>
</evidence>
<dbReference type="PANTHER" id="PTHR46871:SF1">
    <property type="entry name" value="BROMO-ADJACENT HOMOLOGY (BAH) DOMAIN-CONTAINING PROTEIN"/>
    <property type="match status" value="1"/>
</dbReference>
<reference evidence="1 2" key="1">
    <citation type="journal article" date="2014" name="Agronomy (Basel)">
        <title>A Draft Genome Sequence for Ensete ventricosum, the Drought-Tolerant Tree Against Hunger.</title>
        <authorList>
            <person name="Harrison J."/>
            <person name="Moore K.A."/>
            <person name="Paszkiewicz K."/>
            <person name="Jones T."/>
            <person name="Grant M."/>
            <person name="Ambacheew D."/>
            <person name="Muzemil S."/>
            <person name="Studholme D.J."/>
        </authorList>
    </citation>
    <scope>NUCLEOTIDE SEQUENCE [LARGE SCALE GENOMIC DNA]</scope>
</reference>
<proteinExistence type="predicted"/>
<name>A0A426ZRS4_ENSVE</name>
<comment type="caution">
    <text evidence="1">The sequence shown here is derived from an EMBL/GenBank/DDBJ whole genome shotgun (WGS) entry which is preliminary data.</text>
</comment>
<dbReference type="EMBL" id="AMZH03005349">
    <property type="protein sequence ID" value="RRT66650.1"/>
    <property type="molecule type" value="Genomic_DNA"/>
</dbReference>
<sequence length="100" mass="11306">MYRSLFSISMCVVIFGLRNRFIHPNLIVQNGAVLARRLLSKELDPVTVLSMSPNELKVCLLFQTDGLTAQEKAPKEPEESKQLQVKLYALSFYLSGMQSD</sequence>
<organism evidence="1 2">
    <name type="scientific">Ensete ventricosum</name>
    <name type="common">Abyssinian banana</name>
    <name type="synonym">Musa ensete</name>
    <dbReference type="NCBI Taxonomy" id="4639"/>
    <lineage>
        <taxon>Eukaryota</taxon>
        <taxon>Viridiplantae</taxon>
        <taxon>Streptophyta</taxon>
        <taxon>Embryophyta</taxon>
        <taxon>Tracheophyta</taxon>
        <taxon>Spermatophyta</taxon>
        <taxon>Magnoliopsida</taxon>
        <taxon>Liliopsida</taxon>
        <taxon>Zingiberales</taxon>
        <taxon>Musaceae</taxon>
        <taxon>Ensete</taxon>
    </lineage>
</organism>
<protein>
    <submittedName>
        <fullName evidence="1">Uncharacterized protein</fullName>
    </submittedName>
</protein>
<evidence type="ECO:0000313" key="1">
    <source>
        <dbReference type="EMBL" id="RRT66650.1"/>
    </source>
</evidence>
<dbReference type="Proteomes" id="UP000287651">
    <property type="component" value="Unassembled WGS sequence"/>
</dbReference>
<gene>
    <name evidence="1" type="ORF">B296_00018820</name>
</gene>
<dbReference type="AlphaFoldDB" id="A0A426ZRS4"/>
<dbReference type="PANTHER" id="PTHR46871">
    <property type="entry name" value="BROMO-ADJACENT HOMOLOGY (BAH) DOMAIN-CONTAINING PROTEIN"/>
    <property type="match status" value="1"/>
</dbReference>